<feature type="compositionally biased region" description="Basic and acidic residues" evidence="1">
    <location>
        <begin position="167"/>
        <end position="179"/>
    </location>
</feature>
<dbReference type="EMBL" id="KN880537">
    <property type="protein sequence ID" value="KIY67015.1"/>
    <property type="molecule type" value="Genomic_DNA"/>
</dbReference>
<keyword evidence="3" id="KW-1185">Reference proteome</keyword>
<dbReference type="InterPro" id="IPR011333">
    <property type="entry name" value="SKP1/BTB/POZ_sf"/>
</dbReference>
<evidence type="ECO:0000313" key="2">
    <source>
        <dbReference type="EMBL" id="KIY67015.1"/>
    </source>
</evidence>
<dbReference type="Gene3D" id="3.30.710.10">
    <property type="entry name" value="Potassium Channel Kv1.1, Chain A"/>
    <property type="match status" value="1"/>
</dbReference>
<evidence type="ECO:0008006" key="4">
    <source>
        <dbReference type="Google" id="ProtNLM"/>
    </source>
</evidence>
<feature type="compositionally biased region" description="Low complexity" evidence="1">
    <location>
        <begin position="142"/>
        <end position="153"/>
    </location>
</feature>
<evidence type="ECO:0000256" key="1">
    <source>
        <dbReference type="SAM" id="MobiDB-lite"/>
    </source>
</evidence>
<sequence length="329" mass="36878">MSKANHRVEIVLKPGFLAQEAYRISSVDIIVTLPDGQRFILERKDVKSMVSSTALGILSADVCFSDARASVEFKVTLSRSAKHPVTEAKINRSTLWSVLTDSIDGGHLVDAKILRADDWEYMDDSDLEDEIPSATRSSVAGSSASPVHASQSSEPSLSIASLTEPADESHNKAVQDTEYRPPSSFPWRAIIWYIYTGETQFSSLRSTKSKDRYKGHLCQCSPKSVYRLADQYGLTALKQLAFGKIKKDITSENVVHEIFTLFSRLYPEIYGMELDYLLTKKEKPSVQEAIAERLQRADVVDSSSQEETRMYHKTCWYEICQLSNPSSTP</sequence>
<reference evidence="2 3" key="1">
    <citation type="journal article" date="2015" name="Fungal Genet. Biol.">
        <title>Evolution of novel wood decay mechanisms in Agaricales revealed by the genome sequences of Fistulina hepatica and Cylindrobasidium torrendii.</title>
        <authorList>
            <person name="Floudas D."/>
            <person name="Held B.W."/>
            <person name="Riley R."/>
            <person name="Nagy L.G."/>
            <person name="Koehler G."/>
            <person name="Ransdell A.S."/>
            <person name="Younus H."/>
            <person name="Chow J."/>
            <person name="Chiniquy J."/>
            <person name="Lipzen A."/>
            <person name="Tritt A."/>
            <person name="Sun H."/>
            <person name="Haridas S."/>
            <person name="LaButti K."/>
            <person name="Ohm R.A."/>
            <person name="Kues U."/>
            <person name="Blanchette R.A."/>
            <person name="Grigoriev I.V."/>
            <person name="Minto R.E."/>
            <person name="Hibbett D.S."/>
        </authorList>
    </citation>
    <scope>NUCLEOTIDE SEQUENCE [LARGE SCALE GENOMIC DNA]</scope>
    <source>
        <strain evidence="2 3">FP15055 ss-10</strain>
    </source>
</reference>
<organism evidence="2 3">
    <name type="scientific">Cylindrobasidium torrendii FP15055 ss-10</name>
    <dbReference type="NCBI Taxonomy" id="1314674"/>
    <lineage>
        <taxon>Eukaryota</taxon>
        <taxon>Fungi</taxon>
        <taxon>Dikarya</taxon>
        <taxon>Basidiomycota</taxon>
        <taxon>Agaricomycotina</taxon>
        <taxon>Agaricomycetes</taxon>
        <taxon>Agaricomycetidae</taxon>
        <taxon>Agaricales</taxon>
        <taxon>Marasmiineae</taxon>
        <taxon>Physalacriaceae</taxon>
        <taxon>Cylindrobasidium</taxon>
    </lineage>
</organism>
<dbReference type="OrthoDB" id="6359816at2759"/>
<evidence type="ECO:0000313" key="3">
    <source>
        <dbReference type="Proteomes" id="UP000054007"/>
    </source>
</evidence>
<protein>
    <recommendedName>
        <fullName evidence="4">BTB domain-containing protein</fullName>
    </recommendedName>
</protein>
<accession>A0A0D7B9U8</accession>
<dbReference type="STRING" id="1314674.A0A0D7B9U8"/>
<name>A0A0D7B9U8_9AGAR</name>
<feature type="region of interest" description="Disordered" evidence="1">
    <location>
        <begin position="130"/>
        <end position="181"/>
    </location>
</feature>
<dbReference type="AlphaFoldDB" id="A0A0D7B9U8"/>
<proteinExistence type="predicted"/>
<dbReference type="Proteomes" id="UP000054007">
    <property type="component" value="Unassembled WGS sequence"/>
</dbReference>
<gene>
    <name evidence="2" type="ORF">CYLTODRAFT_454833</name>
</gene>